<feature type="domain" description="Polymerase/histidinol phosphatase N-terminal" evidence="1">
    <location>
        <begin position="13"/>
        <end position="80"/>
    </location>
</feature>
<dbReference type="Gene3D" id="3.20.20.140">
    <property type="entry name" value="Metal-dependent hydrolases"/>
    <property type="match status" value="1"/>
</dbReference>
<gene>
    <name evidence="2" type="ORF">FHR82_000545</name>
</gene>
<evidence type="ECO:0000313" key="3">
    <source>
        <dbReference type="Proteomes" id="UP000520767"/>
    </source>
</evidence>
<comment type="caution">
    <text evidence="2">The sequence shown here is derived from an EMBL/GenBank/DDBJ whole genome shotgun (WGS) entry which is preliminary data.</text>
</comment>
<sequence>MIAFTRPGRFWRGNLHTHTTNSDGALSPSAAAAVYRSAGYDFVALTDHFRAEHGYPVTDTRPLRTEKFTTLVGAELHGPRTRFSSSWHILAVGLPPDFGPVPGETGQEIARRARRAGAFIGMAHPSASLLTLDDAESLDAAHAVEVYNAVAAAEDRADSWHLCDVLLARGHRLTAYAADDEHFQPQDPPGRTAWVLVRAAALDPDLLLAALKDGAYYSSTGPEIHDVSIQDGRVTVECSPASRVVASGGLPGKEVVVGDGLTGATLPLDMFRRYFRITVVGASGGRAWTNPFWLD</sequence>
<evidence type="ECO:0000259" key="1">
    <source>
        <dbReference type="SMART" id="SM00481"/>
    </source>
</evidence>
<dbReference type="PANTHER" id="PTHR42924:SF3">
    <property type="entry name" value="POLYMERASE_HISTIDINOL PHOSPHATASE N-TERMINAL DOMAIN-CONTAINING PROTEIN"/>
    <property type="match status" value="1"/>
</dbReference>
<name>A0A7W7VBT0_9PSEU</name>
<keyword evidence="3" id="KW-1185">Reference proteome</keyword>
<dbReference type="NCBIfam" id="NF038032">
    <property type="entry name" value="CehA_McbA_metalo"/>
    <property type="match status" value="1"/>
</dbReference>
<protein>
    <recommendedName>
        <fullName evidence="1">Polymerase/histidinol phosphatase N-terminal domain-containing protein</fullName>
    </recommendedName>
</protein>
<reference evidence="2 3" key="1">
    <citation type="submission" date="2020-08" db="EMBL/GenBank/DDBJ databases">
        <title>Genomic Encyclopedia of Type Strains, Phase III (KMG-III): the genomes of soil and plant-associated and newly described type strains.</title>
        <authorList>
            <person name="Whitman W."/>
        </authorList>
    </citation>
    <scope>NUCLEOTIDE SEQUENCE [LARGE SCALE GENOMIC DNA]</scope>
    <source>
        <strain evidence="2 3">CECT 8960</strain>
    </source>
</reference>
<dbReference type="GO" id="GO:0035312">
    <property type="term" value="F:5'-3' DNA exonuclease activity"/>
    <property type="evidence" value="ECO:0007669"/>
    <property type="project" value="TreeGrafter"/>
</dbReference>
<proteinExistence type="predicted"/>
<dbReference type="AlphaFoldDB" id="A0A7W7VBT0"/>
<dbReference type="RefSeq" id="WP_184808600.1">
    <property type="nucleotide sequence ID" value="NZ_JACHJQ010000001.1"/>
</dbReference>
<organism evidence="2 3">
    <name type="scientific">Actinophytocola algeriensis</name>
    <dbReference type="NCBI Taxonomy" id="1768010"/>
    <lineage>
        <taxon>Bacteria</taxon>
        <taxon>Bacillati</taxon>
        <taxon>Actinomycetota</taxon>
        <taxon>Actinomycetes</taxon>
        <taxon>Pseudonocardiales</taxon>
        <taxon>Pseudonocardiaceae</taxon>
    </lineage>
</organism>
<dbReference type="PANTHER" id="PTHR42924">
    <property type="entry name" value="EXONUCLEASE"/>
    <property type="match status" value="1"/>
</dbReference>
<dbReference type="EMBL" id="JACHJQ010000001">
    <property type="protein sequence ID" value="MBB4904335.1"/>
    <property type="molecule type" value="Genomic_DNA"/>
</dbReference>
<dbReference type="InterPro" id="IPR003141">
    <property type="entry name" value="Pol/His_phosphatase_N"/>
</dbReference>
<dbReference type="GO" id="GO:0004534">
    <property type="term" value="F:5'-3' RNA exonuclease activity"/>
    <property type="evidence" value="ECO:0007669"/>
    <property type="project" value="TreeGrafter"/>
</dbReference>
<accession>A0A7W7VBT0</accession>
<dbReference type="SUPFAM" id="SSF89550">
    <property type="entry name" value="PHP domain-like"/>
    <property type="match status" value="1"/>
</dbReference>
<dbReference type="Proteomes" id="UP000520767">
    <property type="component" value="Unassembled WGS sequence"/>
</dbReference>
<evidence type="ECO:0000313" key="2">
    <source>
        <dbReference type="EMBL" id="MBB4904335.1"/>
    </source>
</evidence>
<dbReference type="InterPro" id="IPR052018">
    <property type="entry name" value="PHP_domain"/>
</dbReference>
<dbReference type="InterPro" id="IPR016195">
    <property type="entry name" value="Pol/histidinol_Pase-like"/>
</dbReference>
<dbReference type="SMART" id="SM00481">
    <property type="entry name" value="POLIIIAc"/>
    <property type="match status" value="1"/>
</dbReference>